<dbReference type="AlphaFoldDB" id="A0A9W7TBM3"/>
<gene>
    <name evidence="2" type="ORF">IRJ41_025073</name>
</gene>
<comment type="caution">
    <text evidence="2">The sequence shown here is derived from an EMBL/GenBank/DDBJ whole genome shotgun (WGS) entry which is preliminary data.</text>
</comment>
<protein>
    <submittedName>
        <fullName evidence="2">Uncharacterized protein</fullName>
    </submittedName>
</protein>
<accession>A0A9W7TBM3</accession>
<name>A0A9W7TBM3_TRIRA</name>
<dbReference type="EMBL" id="JAFHDT010000022">
    <property type="protein sequence ID" value="KAI7793551.1"/>
    <property type="molecule type" value="Genomic_DNA"/>
</dbReference>
<proteinExistence type="predicted"/>
<evidence type="ECO:0000313" key="3">
    <source>
        <dbReference type="Proteomes" id="UP001059041"/>
    </source>
</evidence>
<reference evidence="2" key="1">
    <citation type="submission" date="2021-02" db="EMBL/GenBank/DDBJ databases">
        <title>Comparative genomics reveals that relaxation of natural selection precedes convergent phenotypic evolution of cavefish.</title>
        <authorList>
            <person name="Peng Z."/>
        </authorList>
    </citation>
    <scope>NUCLEOTIDE SEQUENCE</scope>
    <source>
        <tissue evidence="2">Muscle</tissue>
    </source>
</reference>
<keyword evidence="3" id="KW-1185">Reference proteome</keyword>
<dbReference type="Proteomes" id="UP001059041">
    <property type="component" value="Linkage Group LG22"/>
</dbReference>
<dbReference type="OrthoDB" id="8963587at2759"/>
<organism evidence="2 3">
    <name type="scientific">Triplophysa rosa</name>
    <name type="common">Cave loach</name>
    <dbReference type="NCBI Taxonomy" id="992332"/>
    <lineage>
        <taxon>Eukaryota</taxon>
        <taxon>Metazoa</taxon>
        <taxon>Chordata</taxon>
        <taxon>Craniata</taxon>
        <taxon>Vertebrata</taxon>
        <taxon>Euteleostomi</taxon>
        <taxon>Actinopterygii</taxon>
        <taxon>Neopterygii</taxon>
        <taxon>Teleostei</taxon>
        <taxon>Ostariophysi</taxon>
        <taxon>Cypriniformes</taxon>
        <taxon>Nemacheilidae</taxon>
        <taxon>Triplophysa</taxon>
    </lineage>
</organism>
<feature type="region of interest" description="Disordered" evidence="1">
    <location>
        <begin position="61"/>
        <end position="105"/>
    </location>
</feature>
<feature type="region of interest" description="Disordered" evidence="1">
    <location>
        <begin position="382"/>
        <end position="404"/>
    </location>
</feature>
<feature type="compositionally biased region" description="Polar residues" evidence="1">
    <location>
        <begin position="76"/>
        <end position="105"/>
    </location>
</feature>
<feature type="compositionally biased region" description="Basic and acidic residues" evidence="1">
    <location>
        <begin position="382"/>
        <end position="400"/>
    </location>
</feature>
<sequence length="870" mass="102610">MAERSAEVIVCGASIMKDVWEIRLKDYRQKARLEDERLRRSALEKISQDWQARMSYKIKTPKRLERKAKPLEESSRQTFKVKQMNPSRPQVFQSSRAQRQADSTKTTKVNKLALLRRLNESCPGLMVWAKSWKFSQPLEETKETCCGSDWGKSWKFLNLQPNSDGKPWFDLGFDHNNIMSTNGILFLCERLGKALDTHHLHQEISDPEWEKSWVFKQKREEDRANESCLTCKKFYNLWESHHPDEWNNSWKSTKPSNDFIQPINNEENQKNDEGQSELPWNSSWMYFKRHLHIKSKTSAHSGWSQSWRVSKTATEQVKKSICSQAIIPEEPLHFNFCNVIMSLSGEMKHTILRSSSLHAGHIHSPEWEKSWVTVKNQSEYKEETNKVENTEKNPMEEPKKVPPKTECQRVKFEVLASPKRQKCHEISKLLEQHKRDTHWKDSWKMLKHLRKVQRGIRNQRCPPLLLSPTLQTSEWANSSKFTNLTLNQDINLWQQGWSTYIQLRLNRRVREPDVFNENVPYNGPLGVQGWSESWRSTKHQQHLERQNAGASTRSVMDWRQSWQSSSNLHRHERPSMMEWMGSWRFSSDNWGDLRPKNTSVEMKVGNQVYKTSHKWTLRERFPSERWNDAWRIKKRSDGTGSLDLFTREILDWDHSWMFTGVDLYRRRGDDYFNVKISSRMPKALQIESESEWGRSWKISNPQPPRSIAVWMHAKPKSFTAQDVLHRTRAKHNILLSALPGKLKIWGTSWRFTKSNQGFNSPADKSPINTTTKIRKHKYTNIDKHKPQQKRWNDACKLSKTQLRSKRDARHKSGKDECEDGQGMFAEWIESWRFSKSLADMSVSLSDWKNSWKFLLDPYVPLNGPQTIKGH</sequence>
<evidence type="ECO:0000256" key="1">
    <source>
        <dbReference type="SAM" id="MobiDB-lite"/>
    </source>
</evidence>
<evidence type="ECO:0000313" key="2">
    <source>
        <dbReference type="EMBL" id="KAI7793551.1"/>
    </source>
</evidence>